<sequence length="276" mass="32976">MEKIYRKNKKFYSKKHVIQQWIPNFSKNNPGYSKIGFHDAQRKKIFQDKIEFDIDTLVLISTGYDENFYTLNEKINVDILEMYVKIINSENPPNRYIESKRGFFRNIEGYYILLRDYVKLVDLNFEDEKEINSKKLLSKANLKNTIDVFIAKNDFYPIGFDKSYKIMNNKTYERKSISFNKNFTPEDVGTVFEDTEWYTGFLFASNFPYTFKNIEKMIRNLDKAKFCGKMYPEAVKGITLYQMNKKIDTFDKVLKIDIDAKYYPTPYPPYGVNEEW</sequence>
<accession>A0A6C0JSI2</accession>
<dbReference type="AlphaFoldDB" id="A0A6C0JSI2"/>
<evidence type="ECO:0000313" key="1">
    <source>
        <dbReference type="EMBL" id="QHU07776.1"/>
    </source>
</evidence>
<name>A0A6C0JSI2_9ZZZZ</name>
<dbReference type="EMBL" id="MN740686">
    <property type="protein sequence ID" value="QHU07776.1"/>
    <property type="molecule type" value="Genomic_DNA"/>
</dbReference>
<organism evidence="1">
    <name type="scientific">viral metagenome</name>
    <dbReference type="NCBI Taxonomy" id="1070528"/>
    <lineage>
        <taxon>unclassified sequences</taxon>
        <taxon>metagenomes</taxon>
        <taxon>organismal metagenomes</taxon>
    </lineage>
</organism>
<protein>
    <submittedName>
        <fullName evidence="1">Uncharacterized protein</fullName>
    </submittedName>
</protein>
<proteinExistence type="predicted"/>
<reference evidence="1" key="1">
    <citation type="journal article" date="2020" name="Nature">
        <title>Giant virus diversity and host interactions through global metagenomics.</title>
        <authorList>
            <person name="Schulz F."/>
            <person name="Roux S."/>
            <person name="Paez-Espino D."/>
            <person name="Jungbluth S."/>
            <person name="Walsh D.A."/>
            <person name="Denef V.J."/>
            <person name="McMahon K.D."/>
            <person name="Konstantinidis K.T."/>
            <person name="Eloe-Fadrosh E.A."/>
            <person name="Kyrpides N.C."/>
            <person name="Woyke T."/>
        </authorList>
    </citation>
    <scope>NUCLEOTIDE SEQUENCE</scope>
    <source>
        <strain evidence="1">GVMAG-S-1041349-163</strain>
    </source>
</reference>